<dbReference type="InterPro" id="IPR026791">
    <property type="entry name" value="DOCK"/>
</dbReference>
<dbReference type="EMBL" id="KZ517929">
    <property type="protein sequence ID" value="PKU29159.1"/>
    <property type="molecule type" value="Genomic_DNA"/>
</dbReference>
<reference evidence="2" key="2">
    <citation type="submission" date="2017-12" db="EMBL/GenBank/DDBJ databases">
        <title>Genome sequence of the Bar-tailed Godwit (Limosa lapponica baueri).</title>
        <authorList>
            <person name="Lima N.C.B."/>
            <person name="Parody-Merino A.M."/>
            <person name="Battley P.F."/>
            <person name="Fidler A.E."/>
            <person name="Prosdocimi F."/>
        </authorList>
    </citation>
    <scope>NUCLEOTIDE SEQUENCE [LARGE SCALE GENOMIC DNA]</scope>
</reference>
<dbReference type="Proteomes" id="UP000233556">
    <property type="component" value="Unassembled WGS sequence"/>
</dbReference>
<accession>A0A2I0T5T8</accession>
<name>A0A2I0T5T8_LIMLA</name>
<reference evidence="2" key="1">
    <citation type="submission" date="2017-11" db="EMBL/GenBank/DDBJ databases">
        <authorList>
            <person name="Lima N.C."/>
            <person name="Parody-Merino A.M."/>
            <person name="Battley P.F."/>
            <person name="Fidler A.E."/>
            <person name="Prosdocimi F."/>
        </authorList>
    </citation>
    <scope>NUCLEOTIDE SEQUENCE [LARGE SCALE GENOMIC DNA]</scope>
</reference>
<dbReference type="AlphaFoldDB" id="A0A2I0T5T8"/>
<evidence type="ECO:0000313" key="2">
    <source>
        <dbReference type="Proteomes" id="UP000233556"/>
    </source>
</evidence>
<organism evidence="1 2">
    <name type="scientific">Limosa lapponica baueri</name>
    <dbReference type="NCBI Taxonomy" id="1758121"/>
    <lineage>
        <taxon>Eukaryota</taxon>
        <taxon>Metazoa</taxon>
        <taxon>Chordata</taxon>
        <taxon>Craniata</taxon>
        <taxon>Vertebrata</taxon>
        <taxon>Euteleostomi</taxon>
        <taxon>Archelosauria</taxon>
        <taxon>Archosauria</taxon>
        <taxon>Dinosauria</taxon>
        <taxon>Saurischia</taxon>
        <taxon>Theropoda</taxon>
        <taxon>Coelurosauria</taxon>
        <taxon>Aves</taxon>
        <taxon>Neognathae</taxon>
        <taxon>Neoaves</taxon>
        <taxon>Charadriiformes</taxon>
        <taxon>Scolopacidae</taxon>
        <taxon>Limosa</taxon>
    </lineage>
</organism>
<dbReference type="OrthoDB" id="9908049at2759"/>
<gene>
    <name evidence="1" type="ORF">llap_20537</name>
</gene>
<keyword evidence="2" id="KW-1185">Reference proteome</keyword>
<evidence type="ECO:0000313" key="1">
    <source>
        <dbReference type="EMBL" id="PKU29159.1"/>
    </source>
</evidence>
<dbReference type="PANTHER" id="PTHR23317">
    <property type="entry name" value="DEDICATOR OF CYTOKINESIS DOCK"/>
    <property type="match status" value="1"/>
</dbReference>
<dbReference type="GO" id="GO:0051491">
    <property type="term" value="P:positive regulation of filopodium assembly"/>
    <property type="evidence" value="ECO:0007669"/>
    <property type="project" value="TreeGrafter"/>
</dbReference>
<dbReference type="GO" id="GO:0007264">
    <property type="term" value="P:small GTPase-mediated signal transduction"/>
    <property type="evidence" value="ECO:0007669"/>
    <property type="project" value="InterPro"/>
</dbReference>
<proteinExistence type="predicted"/>
<dbReference type="GO" id="GO:0005085">
    <property type="term" value="F:guanyl-nucleotide exchange factor activity"/>
    <property type="evidence" value="ECO:0007669"/>
    <property type="project" value="InterPro"/>
</dbReference>
<dbReference type="PANTHER" id="PTHR23317:SF81">
    <property type="entry name" value="DEDICATOR OF CYTOKINESIS PROTEIN 11"/>
    <property type="match status" value="1"/>
</dbReference>
<sequence length="220" mass="24983">MAAVRVTFSLEAETKYLHVVCSQQPSVDAKWVDGAKPLFKIRIHLDSTIYTQCLHAMEIQVMIQFLPVILMQLFRVLTNVTQEDEVAVNCTMVLLHIVSKCHEEGLDHYLRSFIKYVFRAEKPSVAQAKMTHEILVLSMATILKQSADFLAINKLLKVKHWQYLAAKGGGEEKGVWYKAQQFQPSKPTAGAKLPGQLLASESLRFSPYNRVGFWQGTWLC</sequence>
<protein>
    <submittedName>
        <fullName evidence="1">Uncharacterized protein</fullName>
    </submittedName>
</protein>